<dbReference type="Proteomes" id="UP001470230">
    <property type="component" value="Unassembled WGS sequence"/>
</dbReference>
<sequence length="356" mass="42893">MAAEQILEELKVLQSNILSFIDYEETYDDEKFQYLQEIFDDQKIKSDDKKLKLLLHLLLKISNNHHRGVQFFSKIEKILHFFKYEITKFLTNSQIFDIFKSNKRLLLFLIEEKVFTLESNFVKKMYYRPFSNLNYIEYFGPEISKIENQDDDEFDDEFFRKRKIGENDNYICELIREDNIDEFISFVNQANYSVNTIIPPSIFETNRFLLLSNNKTKLIDYAAFYGSIHIFQYLKMNGADMNSNLWIYAVHSGSAEMIHSLENCKNIYCQYNDYYKEAIKCHNNNIADYIQNNFSIDDFNSKIIINTLKCYNFEFIQCEFIYKYFNYLCKYDYYYLAKCILQRDESRIDVNENIIP</sequence>
<dbReference type="PANTHER" id="PTHR24159">
    <property type="match status" value="1"/>
</dbReference>
<reference evidence="1 2" key="1">
    <citation type="submission" date="2024-04" db="EMBL/GenBank/DDBJ databases">
        <title>Tritrichomonas musculus Genome.</title>
        <authorList>
            <person name="Alves-Ferreira E."/>
            <person name="Grigg M."/>
            <person name="Lorenzi H."/>
            <person name="Galac M."/>
        </authorList>
    </citation>
    <scope>NUCLEOTIDE SEQUENCE [LARGE SCALE GENOMIC DNA]</scope>
    <source>
        <strain evidence="1 2">EAF2021</strain>
    </source>
</reference>
<evidence type="ECO:0000313" key="2">
    <source>
        <dbReference type="Proteomes" id="UP001470230"/>
    </source>
</evidence>
<name>A0ABR2J1X5_9EUKA</name>
<protein>
    <recommendedName>
        <fullName evidence="3">DUF3447 domain-containing protein</fullName>
    </recommendedName>
</protein>
<proteinExistence type="predicted"/>
<keyword evidence="2" id="KW-1185">Reference proteome</keyword>
<organism evidence="1 2">
    <name type="scientific">Tritrichomonas musculus</name>
    <dbReference type="NCBI Taxonomy" id="1915356"/>
    <lineage>
        <taxon>Eukaryota</taxon>
        <taxon>Metamonada</taxon>
        <taxon>Parabasalia</taxon>
        <taxon>Tritrichomonadida</taxon>
        <taxon>Tritrichomonadidae</taxon>
        <taxon>Tritrichomonas</taxon>
    </lineage>
</organism>
<dbReference type="PANTHER" id="PTHR24159:SF5">
    <property type="entry name" value="ANK_REP_REGION DOMAIN-CONTAINING PROTEIN"/>
    <property type="match status" value="1"/>
</dbReference>
<dbReference type="EMBL" id="JAPFFF010000013">
    <property type="protein sequence ID" value="KAK8871607.1"/>
    <property type="molecule type" value="Genomic_DNA"/>
</dbReference>
<evidence type="ECO:0000313" key="1">
    <source>
        <dbReference type="EMBL" id="KAK8871607.1"/>
    </source>
</evidence>
<dbReference type="InterPro" id="IPR036770">
    <property type="entry name" value="Ankyrin_rpt-contain_sf"/>
</dbReference>
<evidence type="ECO:0008006" key="3">
    <source>
        <dbReference type="Google" id="ProtNLM"/>
    </source>
</evidence>
<dbReference type="SUPFAM" id="SSF48403">
    <property type="entry name" value="Ankyrin repeat"/>
    <property type="match status" value="1"/>
</dbReference>
<accession>A0ABR2J1X5</accession>
<comment type="caution">
    <text evidence="1">The sequence shown here is derived from an EMBL/GenBank/DDBJ whole genome shotgun (WGS) entry which is preliminary data.</text>
</comment>
<gene>
    <name evidence="1" type="ORF">M9Y10_007342</name>
</gene>